<evidence type="ECO:0000313" key="2">
    <source>
        <dbReference type="EMBL" id="CAF1220426.1"/>
    </source>
</evidence>
<dbReference type="PANTHER" id="PTHR13800">
    <property type="entry name" value="TRANSIENT RECEPTOR POTENTIAL CATION CHANNEL, SUBFAMILY M, MEMBER 6"/>
    <property type="match status" value="1"/>
</dbReference>
<feature type="domain" description="TRPM SLOG" evidence="1">
    <location>
        <begin position="97"/>
        <end position="171"/>
    </location>
</feature>
<evidence type="ECO:0000313" key="5">
    <source>
        <dbReference type="EMBL" id="CAF4259325.1"/>
    </source>
</evidence>
<dbReference type="EMBL" id="CAJOBC010009283">
    <property type="protein sequence ID" value="CAF3983911.1"/>
    <property type="molecule type" value="Genomic_DNA"/>
</dbReference>
<evidence type="ECO:0000313" key="3">
    <source>
        <dbReference type="EMBL" id="CAF1466836.1"/>
    </source>
</evidence>
<dbReference type="GO" id="GO:0030001">
    <property type="term" value="P:metal ion transport"/>
    <property type="evidence" value="ECO:0007669"/>
    <property type="project" value="TreeGrafter"/>
</dbReference>
<dbReference type="Proteomes" id="UP000677228">
    <property type="component" value="Unassembled WGS sequence"/>
</dbReference>
<evidence type="ECO:0000313" key="6">
    <source>
        <dbReference type="Proteomes" id="UP000663829"/>
    </source>
</evidence>
<dbReference type="EMBL" id="CAJNOK010030987">
    <property type="protein sequence ID" value="CAF1466836.1"/>
    <property type="molecule type" value="Genomic_DNA"/>
</dbReference>
<dbReference type="GO" id="GO:0005886">
    <property type="term" value="C:plasma membrane"/>
    <property type="evidence" value="ECO:0007669"/>
    <property type="project" value="TreeGrafter"/>
</dbReference>
<dbReference type="EMBL" id="CAJOBA010052865">
    <property type="protein sequence ID" value="CAF4259325.1"/>
    <property type="molecule type" value="Genomic_DNA"/>
</dbReference>
<reference evidence="2" key="1">
    <citation type="submission" date="2021-02" db="EMBL/GenBank/DDBJ databases">
        <authorList>
            <person name="Nowell W R."/>
        </authorList>
    </citation>
    <scope>NUCLEOTIDE SEQUENCE</scope>
</reference>
<dbReference type="InterPro" id="IPR050927">
    <property type="entry name" value="TRPM"/>
</dbReference>
<dbReference type="EMBL" id="CAJNOQ010009279">
    <property type="protein sequence ID" value="CAF1220426.1"/>
    <property type="molecule type" value="Genomic_DNA"/>
</dbReference>
<evidence type="ECO:0000259" key="1">
    <source>
        <dbReference type="Pfam" id="PF18139"/>
    </source>
</evidence>
<dbReference type="AlphaFoldDB" id="A0A814XTM6"/>
<sequence length="186" mass="21377">MQILPFCFQKQLASAQPLHVQLEHPTPVRLYRKFTRKSYPEEEEGYPLDSNHTHFILLDDCQKYPSHVLKDDKCRNCEIEECWAHKYKSKFRSDLILNLRPAIEKEARNVIIQGKEDTVPIVQILAEGGPSSILTVLESLDVETPVIVIDGTGRAANFISNCYRALYGTAKERSDELYKKKQTDVL</sequence>
<dbReference type="PANTHER" id="PTHR13800:SF1">
    <property type="entry name" value="TRANSIENT RECEPTOR POTENTIAL CATION CHANNEL TRPM"/>
    <property type="match status" value="1"/>
</dbReference>
<dbReference type="Proteomes" id="UP000663829">
    <property type="component" value="Unassembled WGS sequence"/>
</dbReference>
<dbReference type="Proteomes" id="UP000681722">
    <property type="component" value="Unassembled WGS sequence"/>
</dbReference>
<dbReference type="InterPro" id="IPR041491">
    <property type="entry name" value="TRPM_SLOG"/>
</dbReference>
<name>A0A814XTM6_9BILA</name>
<accession>A0A814XTM6</accession>
<organism evidence="2 6">
    <name type="scientific">Didymodactylos carnosus</name>
    <dbReference type="NCBI Taxonomy" id="1234261"/>
    <lineage>
        <taxon>Eukaryota</taxon>
        <taxon>Metazoa</taxon>
        <taxon>Spiralia</taxon>
        <taxon>Gnathifera</taxon>
        <taxon>Rotifera</taxon>
        <taxon>Eurotatoria</taxon>
        <taxon>Bdelloidea</taxon>
        <taxon>Philodinida</taxon>
        <taxon>Philodinidae</taxon>
        <taxon>Didymodactylos</taxon>
    </lineage>
</organism>
<dbReference type="OrthoDB" id="9983120at2759"/>
<dbReference type="GO" id="GO:0005261">
    <property type="term" value="F:monoatomic cation channel activity"/>
    <property type="evidence" value="ECO:0007669"/>
    <property type="project" value="TreeGrafter"/>
</dbReference>
<gene>
    <name evidence="2" type="ORF">GPM918_LOCUS24658</name>
    <name evidence="3" type="ORF">OVA965_LOCUS35492</name>
    <name evidence="4" type="ORF">SRO942_LOCUS24664</name>
    <name evidence="5" type="ORF">TMI583_LOCUS36458</name>
</gene>
<proteinExistence type="predicted"/>
<keyword evidence="6" id="KW-1185">Reference proteome</keyword>
<dbReference type="Pfam" id="PF18139">
    <property type="entry name" value="LSDAT_euk"/>
    <property type="match status" value="1"/>
</dbReference>
<evidence type="ECO:0000313" key="4">
    <source>
        <dbReference type="EMBL" id="CAF3983911.1"/>
    </source>
</evidence>
<protein>
    <recommendedName>
        <fullName evidence="1">TRPM SLOG domain-containing protein</fullName>
    </recommendedName>
</protein>
<dbReference type="Proteomes" id="UP000682733">
    <property type="component" value="Unassembled WGS sequence"/>
</dbReference>
<comment type="caution">
    <text evidence="2">The sequence shown here is derived from an EMBL/GenBank/DDBJ whole genome shotgun (WGS) entry which is preliminary data.</text>
</comment>